<dbReference type="Gene3D" id="1.25.40.10">
    <property type="entry name" value="Tetratricopeptide repeat domain"/>
    <property type="match status" value="2"/>
</dbReference>
<evidence type="ECO:0000256" key="3">
    <source>
        <dbReference type="PROSITE-ProRule" id="PRU00708"/>
    </source>
</evidence>
<dbReference type="PANTHER" id="PTHR47939:SF4">
    <property type="entry name" value="PENTACOTRIPEPTIDE-REPEAT REGION OF PRORP DOMAIN-CONTAINING PROTEIN"/>
    <property type="match status" value="1"/>
</dbReference>
<evidence type="ECO:0000313" key="5">
    <source>
        <dbReference type="Proteomes" id="UP001604277"/>
    </source>
</evidence>
<comment type="caution">
    <text evidence="4">The sequence shown here is derived from an EMBL/GenBank/DDBJ whole genome shotgun (WGS) entry which is preliminary data.</text>
</comment>
<comment type="similarity">
    <text evidence="1">Belongs to the PPR family. P subfamily.</text>
</comment>
<evidence type="ECO:0000256" key="1">
    <source>
        <dbReference type="ARBA" id="ARBA00007626"/>
    </source>
</evidence>
<reference evidence="5" key="1">
    <citation type="submission" date="2024-07" db="EMBL/GenBank/DDBJ databases">
        <title>Two chromosome-level genome assemblies of Korean endemic species Abeliophyllum distichum and Forsythia ovata (Oleaceae).</title>
        <authorList>
            <person name="Jang H."/>
        </authorList>
    </citation>
    <scope>NUCLEOTIDE SEQUENCE [LARGE SCALE GENOMIC DNA]</scope>
</reference>
<dbReference type="AlphaFoldDB" id="A0ABD1U5A7"/>
<name>A0ABD1U5A7_9LAMI</name>
<dbReference type="InterPro" id="IPR050667">
    <property type="entry name" value="PPR-containing_protein"/>
</dbReference>
<dbReference type="Proteomes" id="UP001604277">
    <property type="component" value="Unassembled WGS sequence"/>
</dbReference>
<proteinExistence type="inferred from homology"/>
<dbReference type="EMBL" id="JBFOLJ010000007">
    <property type="protein sequence ID" value="KAL2520191.1"/>
    <property type="molecule type" value="Genomic_DNA"/>
</dbReference>
<evidence type="ECO:0000256" key="2">
    <source>
        <dbReference type="ARBA" id="ARBA00022737"/>
    </source>
</evidence>
<protein>
    <submittedName>
        <fullName evidence="4">Pentatricopeptide repeat-containing protein</fullName>
    </submittedName>
</protein>
<dbReference type="PANTHER" id="PTHR47939">
    <property type="entry name" value="MEMBRANE-ASSOCIATED SALT-INDUCIBLE PROTEIN-LIKE"/>
    <property type="match status" value="1"/>
</dbReference>
<dbReference type="NCBIfam" id="TIGR00756">
    <property type="entry name" value="PPR"/>
    <property type="match status" value="3"/>
</dbReference>
<accession>A0ABD1U5A7</accession>
<gene>
    <name evidence="4" type="ORF">Fot_24114</name>
</gene>
<evidence type="ECO:0000313" key="4">
    <source>
        <dbReference type="EMBL" id="KAL2520191.1"/>
    </source>
</evidence>
<keyword evidence="2" id="KW-0677">Repeat</keyword>
<feature type="repeat" description="PPR" evidence="3">
    <location>
        <begin position="77"/>
        <end position="111"/>
    </location>
</feature>
<dbReference type="PROSITE" id="PS51375">
    <property type="entry name" value="PPR"/>
    <property type="match status" value="3"/>
</dbReference>
<feature type="repeat" description="PPR" evidence="3">
    <location>
        <begin position="180"/>
        <end position="214"/>
    </location>
</feature>
<dbReference type="InterPro" id="IPR011990">
    <property type="entry name" value="TPR-like_helical_dom_sf"/>
</dbReference>
<sequence>MAGHCVSLTTWNSVMLQSVKVKRVDVVWKFYGDMLEYDVVGDVDTIGYLVQTFCMENNTAKGHKLLRQVLEAGHVPSNAAFNKLISAFCKSGNYAKVSALLHTMIAKNCSLDIHTYQEVIHGLCKRRMRHEPLRNYLKDRGYFPDRVMYTTMIHGLCKMKCLGEAWKLWFEMIQKEIVPNEHTYNSLINGLWRTGNIEEAEKLYKNVCEKVMEKLL</sequence>
<feature type="repeat" description="PPR" evidence="3">
    <location>
        <begin position="145"/>
        <end position="179"/>
    </location>
</feature>
<dbReference type="Pfam" id="PF13041">
    <property type="entry name" value="PPR_2"/>
    <property type="match status" value="2"/>
</dbReference>
<keyword evidence="5" id="KW-1185">Reference proteome</keyword>
<organism evidence="4 5">
    <name type="scientific">Forsythia ovata</name>
    <dbReference type="NCBI Taxonomy" id="205694"/>
    <lineage>
        <taxon>Eukaryota</taxon>
        <taxon>Viridiplantae</taxon>
        <taxon>Streptophyta</taxon>
        <taxon>Embryophyta</taxon>
        <taxon>Tracheophyta</taxon>
        <taxon>Spermatophyta</taxon>
        <taxon>Magnoliopsida</taxon>
        <taxon>eudicotyledons</taxon>
        <taxon>Gunneridae</taxon>
        <taxon>Pentapetalae</taxon>
        <taxon>asterids</taxon>
        <taxon>lamiids</taxon>
        <taxon>Lamiales</taxon>
        <taxon>Oleaceae</taxon>
        <taxon>Forsythieae</taxon>
        <taxon>Forsythia</taxon>
    </lineage>
</organism>
<dbReference type="InterPro" id="IPR002885">
    <property type="entry name" value="PPR_rpt"/>
</dbReference>